<dbReference type="PANTHER" id="PTHR31325">
    <property type="entry name" value="OS01G0798800 PROTEIN-RELATED"/>
    <property type="match status" value="1"/>
</dbReference>
<evidence type="ECO:0000256" key="1">
    <source>
        <dbReference type="SAM" id="MobiDB-lite"/>
    </source>
</evidence>
<name>A0AAV5IT37_9ROSI</name>
<keyword evidence="2" id="KW-0812">Transmembrane</keyword>
<evidence type="ECO:0000313" key="4">
    <source>
        <dbReference type="EMBL" id="GKV01995.1"/>
    </source>
</evidence>
<dbReference type="Pfam" id="PF13968">
    <property type="entry name" value="DUF4220"/>
    <property type="match status" value="1"/>
</dbReference>
<reference evidence="4 5" key="1">
    <citation type="journal article" date="2021" name="Commun. Biol.">
        <title>The genome of Shorea leprosula (Dipterocarpaceae) highlights the ecological relevance of drought in aseasonal tropical rainforests.</title>
        <authorList>
            <person name="Ng K.K.S."/>
            <person name="Kobayashi M.J."/>
            <person name="Fawcett J.A."/>
            <person name="Hatakeyama M."/>
            <person name="Paape T."/>
            <person name="Ng C.H."/>
            <person name="Ang C.C."/>
            <person name="Tnah L.H."/>
            <person name="Lee C.T."/>
            <person name="Nishiyama T."/>
            <person name="Sese J."/>
            <person name="O'Brien M.J."/>
            <person name="Copetti D."/>
            <person name="Mohd Noor M.I."/>
            <person name="Ong R.C."/>
            <person name="Putra M."/>
            <person name="Sireger I.Z."/>
            <person name="Indrioko S."/>
            <person name="Kosugi Y."/>
            <person name="Izuno A."/>
            <person name="Isagi Y."/>
            <person name="Lee S.L."/>
            <person name="Shimizu K.K."/>
        </authorList>
    </citation>
    <scope>NUCLEOTIDE SEQUENCE [LARGE SCALE GENOMIC DNA]</scope>
    <source>
        <strain evidence="4">214</strain>
    </source>
</reference>
<protein>
    <recommendedName>
        <fullName evidence="3">DUF4220 domain-containing protein</fullName>
    </recommendedName>
</protein>
<feature type="transmembrane region" description="Helical" evidence="2">
    <location>
        <begin position="303"/>
        <end position="324"/>
    </location>
</feature>
<evidence type="ECO:0000313" key="5">
    <source>
        <dbReference type="Proteomes" id="UP001054252"/>
    </source>
</evidence>
<feature type="transmembrane region" description="Helical" evidence="2">
    <location>
        <begin position="87"/>
        <end position="107"/>
    </location>
</feature>
<feature type="transmembrane region" description="Helical" evidence="2">
    <location>
        <begin position="271"/>
        <end position="291"/>
    </location>
</feature>
<feature type="transmembrane region" description="Helical" evidence="2">
    <location>
        <begin position="51"/>
        <end position="72"/>
    </location>
</feature>
<dbReference type="Proteomes" id="UP001054252">
    <property type="component" value="Unassembled WGS sequence"/>
</dbReference>
<dbReference type="InterPro" id="IPR025315">
    <property type="entry name" value="DUF4220"/>
</dbReference>
<dbReference type="EMBL" id="BPVZ01000018">
    <property type="protein sequence ID" value="GKV01995.1"/>
    <property type="molecule type" value="Genomic_DNA"/>
</dbReference>
<feature type="region of interest" description="Disordered" evidence="1">
    <location>
        <begin position="657"/>
        <end position="682"/>
    </location>
</feature>
<dbReference type="Pfam" id="PF04578">
    <property type="entry name" value="DUF594"/>
    <property type="match status" value="1"/>
</dbReference>
<feature type="transmembrane region" description="Helical" evidence="2">
    <location>
        <begin position="119"/>
        <end position="136"/>
    </location>
</feature>
<keyword evidence="2" id="KW-1133">Transmembrane helix</keyword>
<proteinExistence type="predicted"/>
<evidence type="ECO:0000259" key="3">
    <source>
        <dbReference type="Pfam" id="PF13968"/>
    </source>
</evidence>
<dbReference type="InterPro" id="IPR007658">
    <property type="entry name" value="DUF594"/>
</dbReference>
<feature type="transmembrane region" description="Helical" evidence="2">
    <location>
        <begin position="20"/>
        <end position="39"/>
    </location>
</feature>
<keyword evidence="2" id="KW-0472">Membrane</keyword>
<gene>
    <name evidence="4" type="ORF">SLEP1_g14489</name>
</gene>
<feature type="domain" description="DUF4220" evidence="3">
    <location>
        <begin position="54"/>
        <end position="362"/>
    </location>
</feature>
<sequence>MAPVLSIPENVQKLWDTWSIRVFIIISFSVQALLLWLATFRQRIRSWWRKLFIWGLYLFADWVAVSTIGFIVQHKSSTMDGPPSDILAFWAPFLLLHLGGPDNITSYSLEDNKLWQRHLLTLVLQFGFTICAILTSLSRHELWLATLVLFAGVVKYVERNVALRYASLDHFGEKWEATNATDGIPIPVQFKGVKNNGGILKTAVLLLGSLKGIIIGPAPKKEELEEKITPIFYPCQGRSSRDALQIIEIELSLLYELLHTKVPVIASAIGFIFRIASFSCIVVALLSFSLVKKHYQLGLVDILLTYVLLIGALALDVLSIILFIKSSDWIAIARLQDQHVLPKAFINRRRWRKEVSQLNFFTYHVKDCPVWLKNLDEYFMGSLLESIYTNFRCLSYQNFRDALWQFIWKELSDKYEWHMENKQEDWLSKKEFIDLFWKVIKGKPAEECCKRKLAEELIDKFIYKFDNFSRTLLVWHVGTELCFQDVNDQWRHESEETDYRSICKLLSDYMFYLAVGVQPSMMADVLDDWKEEFTKICKETRSLVPCSFFSNKKTACKMIFFGLKKEKEDKPGLSDAVDLACWLKNENEKQGGYDYSWELMSKVWVHLMFFAAVTCSSYVHAQQPSQGGELLTYVWLSLNHLGLGMKYKTLKEMLEHPPTRAGRPAAPRPVDEDEDEHTYGEG</sequence>
<evidence type="ECO:0000256" key="2">
    <source>
        <dbReference type="SAM" id="Phobius"/>
    </source>
</evidence>
<organism evidence="4 5">
    <name type="scientific">Rubroshorea leprosula</name>
    <dbReference type="NCBI Taxonomy" id="152421"/>
    <lineage>
        <taxon>Eukaryota</taxon>
        <taxon>Viridiplantae</taxon>
        <taxon>Streptophyta</taxon>
        <taxon>Embryophyta</taxon>
        <taxon>Tracheophyta</taxon>
        <taxon>Spermatophyta</taxon>
        <taxon>Magnoliopsida</taxon>
        <taxon>eudicotyledons</taxon>
        <taxon>Gunneridae</taxon>
        <taxon>Pentapetalae</taxon>
        <taxon>rosids</taxon>
        <taxon>malvids</taxon>
        <taxon>Malvales</taxon>
        <taxon>Dipterocarpaceae</taxon>
        <taxon>Rubroshorea</taxon>
    </lineage>
</organism>
<comment type="caution">
    <text evidence="4">The sequence shown here is derived from an EMBL/GenBank/DDBJ whole genome shotgun (WGS) entry which is preliminary data.</text>
</comment>
<keyword evidence="5" id="KW-1185">Reference proteome</keyword>
<dbReference type="AlphaFoldDB" id="A0AAV5IT37"/>
<accession>A0AAV5IT37</accession>